<protein>
    <submittedName>
        <fullName evidence="1">Uncharacterized protein</fullName>
    </submittedName>
</protein>
<dbReference type="Proteomes" id="UP001279734">
    <property type="component" value="Unassembled WGS sequence"/>
</dbReference>
<name>A0AAD3T6M1_NEPGR</name>
<gene>
    <name evidence="1" type="ORF">Nepgr_025389</name>
</gene>
<comment type="caution">
    <text evidence="1">The sequence shown here is derived from an EMBL/GenBank/DDBJ whole genome shotgun (WGS) entry which is preliminary data.</text>
</comment>
<keyword evidence="2" id="KW-1185">Reference proteome</keyword>
<proteinExistence type="predicted"/>
<evidence type="ECO:0000313" key="1">
    <source>
        <dbReference type="EMBL" id="GMH23546.1"/>
    </source>
</evidence>
<organism evidence="1 2">
    <name type="scientific">Nepenthes gracilis</name>
    <name type="common">Slender pitcher plant</name>
    <dbReference type="NCBI Taxonomy" id="150966"/>
    <lineage>
        <taxon>Eukaryota</taxon>
        <taxon>Viridiplantae</taxon>
        <taxon>Streptophyta</taxon>
        <taxon>Embryophyta</taxon>
        <taxon>Tracheophyta</taxon>
        <taxon>Spermatophyta</taxon>
        <taxon>Magnoliopsida</taxon>
        <taxon>eudicotyledons</taxon>
        <taxon>Gunneridae</taxon>
        <taxon>Pentapetalae</taxon>
        <taxon>Caryophyllales</taxon>
        <taxon>Nepenthaceae</taxon>
        <taxon>Nepenthes</taxon>
    </lineage>
</organism>
<dbReference type="AlphaFoldDB" id="A0AAD3T6M1"/>
<reference evidence="1" key="1">
    <citation type="submission" date="2023-05" db="EMBL/GenBank/DDBJ databases">
        <title>Nepenthes gracilis genome sequencing.</title>
        <authorList>
            <person name="Fukushima K."/>
        </authorList>
    </citation>
    <scope>NUCLEOTIDE SEQUENCE</scope>
    <source>
        <strain evidence="1">SING2019-196</strain>
    </source>
</reference>
<evidence type="ECO:0000313" key="2">
    <source>
        <dbReference type="Proteomes" id="UP001279734"/>
    </source>
</evidence>
<dbReference type="EMBL" id="BSYO01000026">
    <property type="protein sequence ID" value="GMH23546.1"/>
    <property type="molecule type" value="Genomic_DNA"/>
</dbReference>
<sequence length="200" mass="21935">MERLNFARVCVEITRGAHLPSIIRLKIGADVGASSVDIEVSYLRKPSYPLKGRITNLDAKIVDWTVILFGRSGCVAKAEVAAPMLLYSCWWDGLVPVHLVISPSNRIAEVLKLSVVLWILLGSPAKGVTRSTKGAKLLLVVDAGNGASIRLNYLVQEDKELHEPLYLVCRCAWEFEDALDEDAINHELGQMQLLISAGSV</sequence>
<accession>A0AAD3T6M1</accession>